<dbReference type="Proteomes" id="UP001268864">
    <property type="component" value="Unassembled WGS sequence"/>
</dbReference>
<evidence type="ECO:0000313" key="4">
    <source>
        <dbReference type="EMBL" id="MDS0281793.1"/>
    </source>
</evidence>
<evidence type="ECO:0000313" key="5">
    <source>
        <dbReference type="Proteomes" id="UP001268864"/>
    </source>
</evidence>
<sequence length="447" mass="45252">MISNRPELERTPAHGLALDCVESAITAAAPERATRASVGVDGTQLRVDGESYDLAAYDEVVVVGGGKAAAGVTAALESLLGDRLTDGCIVTEEPADLDRVRVRVGDHPVPTERNVAATRELLELLETTTEDTLVIAVVTGGASALLAAPARDLTLSALRETTDALLESGAPIAEMNAVRKHLSATKGGQLARAATPATVVGLALSDVVGDDLSVVGSGPTVPDGTTYADALGVLDRYDVAVPEAVRSHLEAGDGGDRPETPAETDPTFERTRTVCLGTNGTALDAAVETASEAGYDTLRLTSRLRGQARHVGQVVASVAESVALDGEPVEPPAVVVAGGETTVQLDGEAGRGGPNQELALAAALDLPPGPVLAAVDTDGEDGSSDAAGAIVDASTVTDTARASERLDAHDAGTVLADAGAAIRTGPTGTNVNDVVVVVVPETGPREM</sequence>
<evidence type="ECO:0000259" key="3">
    <source>
        <dbReference type="Pfam" id="PF13660"/>
    </source>
</evidence>
<protein>
    <submittedName>
        <fullName evidence="4">DUF4147 domain-containing protein</fullName>
    </submittedName>
</protein>
<feature type="region of interest" description="Disordered" evidence="1">
    <location>
        <begin position="248"/>
        <end position="268"/>
    </location>
</feature>
<dbReference type="InterPro" id="IPR039760">
    <property type="entry name" value="MOFRL_protein"/>
</dbReference>
<dbReference type="InterPro" id="IPR038614">
    <property type="entry name" value="GK_N_sf"/>
</dbReference>
<organism evidence="4 5">
    <name type="scientific">Haloarcula onubensis</name>
    <dbReference type="NCBI Taxonomy" id="2950539"/>
    <lineage>
        <taxon>Archaea</taxon>
        <taxon>Methanobacteriati</taxon>
        <taxon>Methanobacteriota</taxon>
        <taxon>Stenosarchaea group</taxon>
        <taxon>Halobacteria</taxon>
        <taxon>Halobacteriales</taxon>
        <taxon>Haloarculaceae</taxon>
        <taxon>Haloarcula</taxon>
    </lineage>
</organism>
<dbReference type="PANTHER" id="PTHR12227">
    <property type="entry name" value="GLYCERATE KINASE"/>
    <property type="match status" value="1"/>
</dbReference>
<feature type="compositionally biased region" description="Basic and acidic residues" evidence="1">
    <location>
        <begin position="248"/>
        <end position="260"/>
    </location>
</feature>
<dbReference type="Gene3D" id="3.40.1480.10">
    <property type="entry name" value="MOFRL domain"/>
    <property type="match status" value="1"/>
</dbReference>
<accession>A0ABU2FM00</accession>
<dbReference type="EMBL" id="JAMQOS010000001">
    <property type="protein sequence ID" value="MDS0281793.1"/>
    <property type="molecule type" value="Genomic_DNA"/>
</dbReference>
<reference evidence="4 5" key="1">
    <citation type="submission" date="2022-06" db="EMBL/GenBank/DDBJ databases">
        <title>Halomicroarcula sp. a new haloarchaeum isolate from saline soil.</title>
        <authorList>
            <person name="Strakova D."/>
            <person name="Galisteo C."/>
            <person name="Sanchez-Porro C."/>
            <person name="Ventosa A."/>
        </authorList>
    </citation>
    <scope>NUCLEOTIDE SEQUENCE [LARGE SCALE GENOMIC DNA]</scope>
    <source>
        <strain evidence="4 5">S3CR25-11</strain>
    </source>
</reference>
<proteinExistence type="predicted"/>
<evidence type="ECO:0000256" key="1">
    <source>
        <dbReference type="SAM" id="MobiDB-lite"/>
    </source>
</evidence>
<evidence type="ECO:0000259" key="2">
    <source>
        <dbReference type="Pfam" id="PF05161"/>
    </source>
</evidence>
<gene>
    <name evidence="4" type="ORF">NDI86_06630</name>
</gene>
<dbReference type="Pfam" id="PF13660">
    <property type="entry name" value="DUF4147"/>
    <property type="match status" value="1"/>
</dbReference>
<dbReference type="InterPro" id="IPR025286">
    <property type="entry name" value="MOFRL_assoc_dom"/>
</dbReference>
<dbReference type="PANTHER" id="PTHR12227:SF0">
    <property type="entry name" value="GLYCERATE KINASE"/>
    <property type="match status" value="1"/>
</dbReference>
<name>A0ABU2FM00_9EURY</name>
<feature type="domain" description="MOFRL" evidence="2">
    <location>
        <begin position="334"/>
        <end position="433"/>
    </location>
</feature>
<dbReference type="InterPro" id="IPR007835">
    <property type="entry name" value="MOFRL"/>
</dbReference>
<keyword evidence="5" id="KW-1185">Reference proteome</keyword>
<comment type="caution">
    <text evidence="4">The sequence shown here is derived from an EMBL/GenBank/DDBJ whole genome shotgun (WGS) entry which is preliminary data.</text>
</comment>
<dbReference type="InterPro" id="IPR037035">
    <property type="entry name" value="GK-like_C_sf"/>
</dbReference>
<dbReference type="Gene3D" id="3.40.50.10180">
    <property type="entry name" value="Glycerate kinase, MOFRL-like N-terminal domain"/>
    <property type="match status" value="1"/>
</dbReference>
<dbReference type="SUPFAM" id="SSF82544">
    <property type="entry name" value="GckA/TtuD-like"/>
    <property type="match status" value="1"/>
</dbReference>
<feature type="domain" description="MOFRL-associated" evidence="3">
    <location>
        <begin position="17"/>
        <end position="250"/>
    </location>
</feature>
<dbReference type="Pfam" id="PF05161">
    <property type="entry name" value="MOFRL"/>
    <property type="match status" value="1"/>
</dbReference>
<dbReference type="RefSeq" id="WP_310899621.1">
    <property type="nucleotide sequence ID" value="NZ_JAMQOS010000001.1"/>
</dbReference>